<sequence length="69" mass="7421">MTPPDDPQAFGEVLGHVLANRDAWDYLGQDARRAAEAWSDSALAGRLAGLYRQLVAARQPQAVALTAET</sequence>
<dbReference type="AlphaFoldDB" id="A0A645C8E9"/>
<reference evidence="1" key="1">
    <citation type="submission" date="2019-08" db="EMBL/GenBank/DDBJ databases">
        <authorList>
            <person name="Kucharzyk K."/>
            <person name="Murdoch R.W."/>
            <person name="Higgins S."/>
            <person name="Loffler F."/>
        </authorList>
    </citation>
    <scope>NUCLEOTIDE SEQUENCE</scope>
</reference>
<comment type="caution">
    <text evidence="1">The sequence shown here is derived from an EMBL/GenBank/DDBJ whole genome shotgun (WGS) entry which is preliminary data.</text>
</comment>
<accession>A0A645C8E9</accession>
<evidence type="ECO:0008006" key="2">
    <source>
        <dbReference type="Google" id="ProtNLM"/>
    </source>
</evidence>
<name>A0A645C8E9_9ZZZZ</name>
<proteinExistence type="predicted"/>
<dbReference type="SUPFAM" id="SSF53756">
    <property type="entry name" value="UDP-Glycosyltransferase/glycogen phosphorylase"/>
    <property type="match status" value="1"/>
</dbReference>
<protein>
    <recommendedName>
        <fullName evidence="2">D-inositol-3-phosphate glycosyltransferase</fullName>
    </recommendedName>
</protein>
<dbReference type="EMBL" id="VSSQ01025502">
    <property type="protein sequence ID" value="MPM73671.1"/>
    <property type="molecule type" value="Genomic_DNA"/>
</dbReference>
<evidence type="ECO:0000313" key="1">
    <source>
        <dbReference type="EMBL" id="MPM73671.1"/>
    </source>
</evidence>
<organism evidence="1">
    <name type="scientific">bioreactor metagenome</name>
    <dbReference type="NCBI Taxonomy" id="1076179"/>
    <lineage>
        <taxon>unclassified sequences</taxon>
        <taxon>metagenomes</taxon>
        <taxon>ecological metagenomes</taxon>
    </lineage>
</organism>
<gene>
    <name evidence="1" type="ORF">SDC9_120653</name>
</gene>